<dbReference type="Proteomes" id="UP000070544">
    <property type="component" value="Unassembled WGS sequence"/>
</dbReference>
<proteinExistence type="predicted"/>
<accession>A0A139AKM3</accession>
<feature type="region of interest" description="Disordered" evidence="1">
    <location>
        <begin position="141"/>
        <end position="167"/>
    </location>
</feature>
<feature type="compositionally biased region" description="Polar residues" evidence="1">
    <location>
        <begin position="147"/>
        <end position="167"/>
    </location>
</feature>
<feature type="compositionally biased region" description="Polar residues" evidence="1">
    <location>
        <begin position="72"/>
        <end position="82"/>
    </location>
</feature>
<feature type="region of interest" description="Disordered" evidence="1">
    <location>
        <begin position="35"/>
        <end position="82"/>
    </location>
</feature>
<evidence type="ECO:0000313" key="3">
    <source>
        <dbReference type="Proteomes" id="UP000070544"/>
    </source>
</evidence>
<reference evidence="2 3" key="1">
    <citation type="journal article" date="2015" name="Genome Biol. Evol.">
        <title>Phylogenomic analyses indicate that early fungi evolved digesting cell walls of algal ancestors of land plants.</title>
        <authorList>
            <person name="Chang Y."/>
            <person name="Wang S."/>
            <person name="Sekimoto S."/>
            <person name="Aerts A.L."/>
            <person name="Choi C."/>
            <person name="Clum A."/>
            <person name="LaButti K.M."/>
            <person name="Lindquist E.A."/>
            <person name="Yee Ngan C."/>
            <person name="Ohm R.A."/>
            <person name="Salamov A.A."/>
            <person name="Grigoriev I.V."/>
            <person name="Spatafora J.W."/>
            <person name="Berbee M.L."/>
        </authorList>
    </citation>
    <scope>NUCLEOTIDE SEQUENCE [LARGE SCALE GENOMIC DNA]</scope>
    <source>
        <strain evidence="2 3">JEL478</strain>
    </source>
</reference>
<keyword evidence="3" id="KW-1185">Reference proteome</keyword>
<protein>
    <recommendedName>
        <fullName evidence="4">F-box domain-containing protein</fullName>
    </recommendedName>
</protein>
<feature type="region of interest" description="Disordered" evidence="1">
    <location>
        <begin position="1"/>
        <end position="22"/>
    </location>
</feature>
<evidence type="ECO:0008006" key="4">
    <source>
        <dbReference type="Google" id="ProtNLM"/>
    </source>
</evidence>
<dbReference type="EMBL" id="KQ965748">
    <property type="protein sequence ID" value="KXS17084.1"/>
    <property type="molecule type" value="Genomic_DNA"/>
</dbReference>
<sequence>MVQVTPIVEKQQQPSAESDEAKTVVQALDIGVGEMPGQEGFVATDTLSETAPDPPKSADSDKFPTDPRSPILTPTTEENADSLASTVPGALDHTVAHGARPAASSASKALALFNSRLAVAEALAPKKLVIRFQVPPKGQMIEGSEAAPSSSAQLSSNGKDGLLHSQSSTPMLKRTPLEFKLDIFKYCDLVALGRLPRVCVQFQEVLRTNPMARMLAGNAGRVRCGRAFWVPDVGKYIDKFLTKWRGSVTKEQRLQLIARELKGTEGSVLDAKWFEDSLAVRHPFAVRPLFRIV</sequence>
<evidence type="ECO:0000256" key="1">
    <source>
        <dbReference type="SAM" id="MobiDB-lite"/>
    </source>
</evidence>
<dbReference type="AlphaFoldDB" id="A0A139AKM3"/>
<evidence type="ECO:0000313" key="2">
    <source>
        <dbReference type="EMBL" id="KXS17084.1"/>
    </source>
</evidence>
<organism evidence="2 3">
    <name type="scientific">Gonapodya prolifera (strain JEL478)</name>
    <name type="common">Monoblepharis prolifera</name>
    <dbReference type="NCBI Taxonomy" id="1344416"/>
    <lineage>
        <taxon>Eukaryota</taxon>
        <taxon>Fungi</taxon>
        <taxon>Fungi incertae sedis</taxon>
        <taxon>Chytridiomycota</taxon>
        <taxon>Chytridiomycota incertae sedis</taxon>
        <taxon>Monoblepharidomycetes</taxon>
        <taxon>Monoblepharidales</taxon>
        <taxon>Gonapodyaceae</taxon>
        <taxon>Gonapodya</taxon>
    </lineage>
</organism>
<feature type="compositionally biased region" description="Basic and acidic residues" evidence="1">
    <location>
        <begin position="56"/>
        <end position="65"/>
    </location>
</feature>
<gene>
    <name evidence="2" type="ORF">M427DRAFT_30578</name>
</gene>
<name>A0A139AKM3_GONPJ</name>